<dbReference type="RefSeq" id="WP_267777914.1">
    <property type="nucleotide sequence ID" value="NZ_JAPNKE010000002.1"/>
</dbReference>
<evidence type="ECO:0000256" key="1">
    <source>
        <dbReference type="SAM" id="MobiDB-lite"/>
    </source>
</evidence>
<feature type="compositionally biased region" description="Basic and acidic residues" evidence="1">
    <location>
        <begin position="115"/>
        <end position="124"/>
    </location>
</feature>
<accession>A0A9X3J4E1</accession>
<dbReference type="EMBL" id="JAPNKE010000002">
    <property type="protein sequence ID" value="MCY1013784.1"/>
    <property type="molecule type" value="Genomic_DNA"/>
</dbReference>
<protein>
    <submittedName>
        <fullName evidence="2">Uncharacterized protein</fullName>
    </submittedName>
</protein>
<dbReference type="AlphaFoldDB" id="A0A9X3J4E1"/>
<sequence length="159" mass="17117">MPTEKGQFVDLHATAVAFVGTPPELPPAMTFDSAEDRGWLAEPPPPDVRRALRLLASQFRPHAVAALAATDVRGDRTLHAYPKYGRITIGEPLLPGLPLPLVVSRPIDQGAPGEGRFEERDRPRAPCSTASPRATGSAAGRRGARCWPRPSSAPRRCGR</sequence>
<gene>
    <name evidence="2" type="ORF">OV079_51325</name>
</gene>
<reference evidence="2" key="1">
    <citation type="submission" date="2022-11" db="EMBL/GenBank/DDBJ databases">
        <title>Minimal conservation of predation-associated metabolite biosynthetic gene clusters underscores biosynthetic potential of Myxococcota including descriptions for ten novel species: Archangium lansinium sp. nov., Myxococcus landrumus sp. nov., Nannocystis bai.</title>
        <authorList>
            <person name="Ahearne A."/>
            <person name="Stevens C."/>
            <person name="Phillips K."/>
        </authorList>
    </citation>
    <scope>NUCLEOTIDE SEQUENCE</scope>
    <source>
        <strain evidence="2">Na p29</strain>
    </source>
</reference>
<evidence type="ECO:0000313" key="3">
    <source>
        <dbReference type="Proteomes" id="UP001150924"/>
    </source>
</evidence>
<proteinExistence type="predicted"/>
<organism evidence="2 3">
    <name type="scientific">Nannocystis pusilla</name>
    <dbReference type="NCBI Taxonomy" id="889268"/>
    <lineage>
        <taxon>Bacteria</taxon>
        <taxon>Pseudomonadati</taxon>
        <taxon>Myxococcota</taxon>
        <taxon>Polyangia</taxon>
        <taxon>Nannocystales</taxon>
        <taxon>Nannocystaceae</taxon>
        <taxon>Nannocystis</taxon>
    </lineage>
</organism>
<evidence type="ECO:0000313" key="2">
    <source>
        <dbReference type="EMBL" id="MCY1013784.1"/>
    </source>
</evidence>
<feature type="compositionally biased region" description="Low complexity" evidence="1">
    <location>
        <begin position="128"/>
        <end position="141"/>
    </location>
</feature>
<feature type="region of interest" description="Disordered" evidence="1">
    <location>
        <begin position="107"/>
        <end position="159"/>
    </location>
</feature>
<keyword evidence="3" id="KW-1185">Reference proteome</keyword>
<dbReference type="Proteomes" id="UP001150924">
    <property type="component" value="Unassembled WGS sequence"/>
</dbReference>
<name>A0A9X3J4E1_9BACT</name>
<comment type="caution">
    <text evidence="2">The sequence shown here is derived from an EMBL/GenBank/DDBJ whole genome shotgun (WGS) entry which is preliminary data.</text>
</comment>